<dbReference type="OrthoDB" id="7500397at2"/>
<evidence type="ECO:0000313" key="1">
    <source>
        <dbReference type="EMBL" id="KLU23756.1"/>
    </source>
</evidence>
<name>A0A0J1CTW4_9BURK</name>
<reference evidence="1 2" key="1">
    <citation type="journal article" date="2015" name="Genome Announc.">
        <title>Draft Genome Sequence of Burkholderia sp. Strain PML1(12), an Ectomycorrhizosphere-Inhabiting Bacterium with Effective Mineral-Weathering Ability.</title>
        <authorList>
            <person name="Uroz S."/>
            <person name="Oger P."/>
        </authorList>
    </citation>
    <scope>NUCLEOTIDE SEQUENCE [LARGE SCALE GENOMIC DNA]</scope>
    <source>
        <strain evidence="2">PML1(12)</strain>
    </source>
</reference>
<dbReference type="AlphaFoldDB" id="A0A0J1CTW4"/>
<keyword evidence="2" id="KW-1185">Reference proteome</keyword>
<dbReference type="PANTHER" id="PTHR35866:SF1">
    <property type="entry name" value="YKGJ FAMILY CYSTEINE CLUSTER PROTEIN"/>
    <property type="match status" value="1"/>
</dbReference>
<gene>
    <name evidence="1" type="ORF">EOS_24240</name>
</gene>
<dbReference type="Pfam" id="PF03692">
    <property type="entry name" value="CxxCxxCC"/>
    <property type="match status" value="1"/>
</dbReference>
<evidence type="ECO:0000313" key="2">
    <source>
        <dbReference type="Proteomes" id="UP000035963"/>
    </source>
</evidence>
<proteinExistence type="predicted"/>
<dbReference type="PATRIC" id="fig|908627.4.peg.5407"/>
<dbReference type="InterPro" id="IPR005358">
    <property type="entry name" value="Puta_zinc/iron-chelating_dom"/>
</dbReference>
<dbReference type="EMBL" id="AEJF01000143">
    <property type="protein sequence ID" value="KLU23756.1"/>
    <property type="molecule type" value="Genomic_DNA"/>
</dbReference>
<dbReference type="RefSeq" id="WP_047849239.1">
    <property type="nucleotide sequence ID" value="NZ_AEJF01000143.1"/>
</dbReference>
<sequence>MDINFECTMCGKCCHDLKLPLSVDEALVWLARGGDVQFLCDAVPWPEEPAADNLQAQHKRRRSFAASSGDMPVRVVVVLAASFEGACPHLQANMSCGVYEQRPTVCRIYPAEINPFIELKPEQKECPPEAWSADKPLLMRAQQVVDAGTFALIAKSRAADVSDAGIKARACANLEIDAAALANEGLVIYSPPVALAIAALERAREQGDESDDTLQWKVVSNRRETVDTLASIGATGVHYVKADAPAFDYLGFFPASA</sequence>
<organism evidence="1 2">
    <name type="scientific">Caballeronia mineralivorans PML1(12)</name>
    <dbReference type="NCBI Taxonomy" id="908627"/>
    <lineage>
        <taxon>Bacteria</taxon>
        <taxon>Pseudomonadati</taxon>
        <taxon>Pseudomonadota</taxon>
        <taxon>Betaproteobacteria</taxon>
        <taxon>Burkholderiales</taxon>
        <taxon>Burkholderiaceae</taxon>
        <taxon>Caballeronia</taxon>
    </lineage>
</organism>
<dbReference type="PANTHER" id="PTHR35866">
    <property type="entry name" value="PUTATIVE-RELATED"/>
    <property type="match status" value="1"/>
</dbReference>
<evidence type="ECO:0008006" key="3">
    <source>
        <dbReference type="Google" id="ProtNLM"/>
    </source>
</evidence>
<dbReference type="Proteomes" id="UP000035963">
    <property type="component" value="Unassembled WGS sequence"/>
</dbReference>
<accession>A0A0J1CTW4</accession>
<comment type="caution">
    <text evidence="1">The sequence shown here is derived from an EMBL/GenBank/DDBJ whole genome shotgun (WGS) entry which is preliminary data.</text>
</comment>
<protein>
    <recommendedName>
        <fullName evidence="3">Fe-S oxidoreductase</fullName>
    </recommendedName>
</protein>